<dbReference type="EMBL" id="JAPMUA010000002">
    <property type="protein sequence ID" value="MDG3585394.1"/>
    <property type="molecule type" value="Genomic_DNA"/>
</dbReference>
<dbReference type="PANTHER" id="PTHR37464:SF1">
    <property type="entry name" value="BLL2463 PROTEIN"/>
    <property type="match status" value="1"/>
</dbReference>
<feature type="transmembrane region" description="Helical" evidence="1">
    <location>
        <begin position="613"/>
        <end position="635"/>
    </location>
</feature>
<dbReference type="InterPro" id="IPR011933">
    <property type="entry name" value="Double_TM_dom"/>
</dbReference>
<protein>
    <submittedName>
        <fullName evidence="3">BatA domain-containing protein</fullName>
    </submittedName>
</protein>
<evidence type="ECO:0000313" key="4">
    <source>
        <dbReference type="Proteomes" id="UP001153642"/>
    </source>
</evidence>
<reference evidence="3" key="1">
    <citation type="submission" date="2022-11" db="EMBL/GenBank/DDBJ databases">
        <title>High-quality draft genome sequence of Galbibacter sp. strain CMA-7.</title>
        <authorList>
            <person name="Wei L."/>
            <person name="Dong C."/>
            <person name="Shao Z."/>
        </authorList>
    </citation>
    <scope>NUCLEOTIDE SEQUENCE</scope>
    <source>
        <strain evidence="3">CMA-7</strain>
    </source>
</reference>
<feature type="transmembrane region" description="Helical" evidence="1">
    <location>
        <begin position="56"/>
        <end position="78"/>
    </location>
</feature>
<name>A0ABT6FQ51_9FLAO</name>
<organism evidence="3 4">
    <name type="scientific">Galbibacter pacificus</name>
    <dbReference type="NCBI Taxonomy" id="2996052"/>
    <lineage>
        <taxon>Bacteria</taxon>
        <taxon>Pseudomonadati</taxon>
        <taxon>Bacteroidota</taxon>
        <taxon>Flavobacteriia</taxon>
        <taxon>Flavobacteriales</taxon>
        <taxon>Flavobacteriaceae</taxon>
        <taxon>Galbibacter</taxon>
    </lineage>
</organism>
<keyword evidence="1" id="KW-1133">Transmembrane helix</keyword>
<proteinExistence type="predicted"/>
<feature type="transmembrane region" description="Helical" evidence="1">
    <location>
        <begin position="6"/>
        <end position="24"/>
    </location>
</feature>
<comment type="caution">
    <text evidence="3">The sequence shown here is derived from an EMBL/GenBank/DDBJ whole genome shotgun (WGS) entry which is preliminary data.</text>
</comment>
<dbReference type="PANTHER" id="PTHR37464">
    <property type="entry name" value="BLL2463 PROTEIN"/>
    <property type="match status" value="1"/>
</dbReference>
<evidence type="ECO:0000313" key="3">
    <source>
        <dbReference type="EMBL" id="MDG3585394.1"/>
    </source>
</evidence>
<keyword evidence="4" id="KW-1185">Reference proteome</keyword>
<evidence type="ECO:0000256" key="1">
    <source>
        <dbReference type="SAM" id="Phobius"/>
    </source>
</evidence>
<dbReference type="Proteomes" id="UP001153642">
    <property type="component" value="Unassembled WGS sequence"/>
</dbReference>
<evidence type="ECO:0000259" key="2">
    <source>
        <dbReference type="Pfam" id="PF07584"/>
    </source>
</evidence>
<dbReference type="NCBIfam" id="TIGR02226">
    <property type="entry name" value="two_anch"/>
    <property type="match status" value="1"/>
</dbReference>
<accession>A0ABT6FQ51</accession>
<keyword evidence="1" id="KW-0812">Transmembrane</keyword>
<keyword evidence="1" id="KW-0472">Membrane</keyword>
<sequence>MQFKHPEILWALFLLLIPIIIHLFQLRRFKKETFTNVQFLKQLAQKTRKSSQLKKWLILLTRMLAFAAIITAFAQPYLANRNIVDTTKETVVYLDNSFSMQLKGAQGPLLTRAINEFIGNIPANETFSLFTNTENYQNIQVNDIKNELLATSYSSTQLPLNEIFLKGQQYFKGENSIKNFVVISDFQQRKPDTLQDSNIESRYVQLSPVSKENIAIDSAYIKEKETNGYNLEVLLSTNDEYGNTPIALYNNDNLIAKTAVSFSNNKGIASFTVPNGVLKGRISIDDNGLQYDNTLFISINKEEKLNVLSINGAADVFLKKIFTEDEFNYASVPVDAIDYNSLPNQNFIVLNEVENIPNALIMALKSAVSKGIYVCIIASNKANQETYNQLLSEVSRISVEGTKKQEQLITQIAFEHPLFQQVFEKKVVNFQYPKSKLSYAITGNSNKVISFADGSPFLLENNHVYLFSSPLNTNTTNFQSSPLIVPVFYNMAKQSLALPNLYYSIGENNQFDVKATLGNDQIVTLKNKETSFIPLQQTFTHHVNITTTDLPAEAGNYSVNNGNEAILNLSYNYNRNESKLNYLDLNNLNATNTYTDIADVFKNIKSENNVNALWKWFVIFALVCFCIELLILKYFK</sequence>
<dbReference type="Pfam" id="PF07584">
    <property type="entry name" value="BatA"/>
    <property type="match status" value="1"/>
</dbReference>
<dbReference type="InterPro" id="IPR024163">
    <property type="entry name" value="Aerotolerance_reg_N"/>
</dbReference>
<feature type="domain" description="Aerotolerance regulator N-terminal" evidence="2">
    <location>
        <begin position="1"/>
        <end position="76"/>
    </location>
</feature>
<gene>
    <name evidence="3" type="ORF">OSR52_05885</name>
</gene>
<dbReference type="RefSeq" id="WP_277899337.1">
    <property type="nucleotide sequence ID" value="NZ_JAPMUA010000002.1"/>
</dbReference>